<gene>
    <name evidence="4" type="ORF">SAMN06265348_113180</name>
</gene>
<dbReference type="SUPFAM" id="SSF55331">
    <property type="entry name" value="Tautomerase/MIF"/>
    <property type="match status" value="1"/>
</dbReference>
<keyword evidence="1" id="KW-0413">Isomerase</keyword>
<dbReference type="RefSeq" id="WP_142530599.1">
    <property type="nucleotide sequence ID" value="NZ_CBCSJO010000012.1"/>
</dbReference>
<evidence type="ECO:0000256" key="2">
    <source>
        <dbReference type="PIRSR" id="PIRSR037799-1"/>
    </source>
</evidence>
<dbReference type="GO" id="GO:0005737">
    <property type="term" value="C:cytoplasm"/>
    <property type="evidence" value="ECO:0007669"/>
    <property type="project" value="InterPro"/>
</dbReference>
<protein>
    <submittedName>
        <fullName evidence="4">4-oxalocrotonate tautomerase</fullName>
    </submittedName>
</protein>
<organism evidence="4 5">
    <name type="scientific">Pedobacter westerhofensis</name>
    <dbReference type="NCBI Taxonomy" id="425512"/>
    <lineage>
        <taxon>Bacteria</taxon>
        <taxon>Pseudomonadati</taxon>
        <taxon>Bacteroidota</taxon>
        <taxon>Sphingobacteriia</taxon>
        <taxon>Sphingobacteriales</taxon>
        <taxon>Sphingobacteriaceae</taxon>
        <taxon>Pedobacter</taxon>
    </lineage>
</organism>
<evidence type="ECO:0000313" key="4">
    <source>
        <dbReference type="EMBL" id="SMO96910.1"/>
    </source>
</evidence>
<evidence type="ECO:0000256" key="1">
    <source>
        <dbReference type="ARBA" id="ARBA00023235"/>
    </source>
</evidence>
<keyword evidence="5" id="KW-1185">Reference proteome</keyword>
<feature type="domain" description="4-oxalocrotonate tautomerase-like" evidence="3">
    <location>
        <begin position="2"/>
        <end position="52"/>
    </location>
</feature>
<dbReference type="PIRSF" id="PIRSF037799">
    <property type="entry name" value="Tautomer_YdcE_prd"/>
    <property type="match status" value="1"/>
</dbReference>
<dbReference type="Proteomes" id="UP000320300">
    <property type="component" value="Unassembled WGS sequence"/>
</dbReference>
<dbReference type="InterPro" id="IPR017284">
    <property type="entry name" value="Tautomerase_PptA"/>
</dbReference>
<name>A0A521FMU8_9SPHI</name>
<dbReference type="EMBL" id="FXTN01000013">
    <property type="protein sequence ID" value="SMO96910.1"/>
    <property type="molecule type" value="Genomic_DNA"/>
</dbReference>
<sequence>MPHIVIKMYPGTSEEDKVKLAQAVTQQVTEFTGKPEMAVSVDIVEVAEELWMEEVYDKEINPNRERLYKKPGY</sequence>
<dbReference type="OrthoDB" id="5405937at2"/>
<evidence type="ECO:0000259" key="3">
    <source>
        <dbReference type="Pfam" id="PF01361"/>
    </source>
</evidence>
<proteinExistence type="predicted"/>
<dbReference type="AlphaFoldDB" id="A0A521FMU8"/>
<dbReference type="GO" id="GO:0016862">
    <property type="term" value="F:intramolecular oxidoreductase activity, interconverting keto- and enol-groups"/>
    <property type="evidence" value="ECO:0007669"/>
    <property type="project" value="InterPro"/>
</dbReference>
<dbReference type="InterPro" id="IPR004370">
    <property type="entry name" value="4-OT-like_dom"/>
</dbReference>
<dbReference type="Pfam" id="PF01361">
    <property type="entry name" value="Tautomerase"/>
    <property type="match status" value="1"/>
</dbReference>
<feature type="active site" description="Proton acceptor; via imino nitrogen" evidence="2">
    <location>
        <position position="2"/>
    </location>
</feature>
<evidence type="ECO:0000313" key="5">
    <source>
        <dbReference type="Proteomes" id="UP000320300"/>
    </source>
</evidence>
<accession>A0A521FMU8</accession>
<reference evidence="4 5" key="1">
    <citation type="submission" date="2017-05" db="EMBL/GenBank/DDBJ databases">
        <authorList>
            <person name="Varghese N."/>
            <person name="Submissions S."/>
        </authorList>
    </citation>
    <scope>NUCLEOTIDE SEQUENCE [LARGE SCALE GENOMIC DNA]</scope>
    <source>
        <strain evidence="4 5">DSM 19036</strain>
    </source>
</reference>
<dbReference type="Gene3D" id="3.30.429.10">
    <property type="entry name" value="Macrophage Migration Inhibitory Factor"/>
    <property type="match status" value="1"/>
</dbReference>
<dbReference type="InterPro" id="IPR014347">
    <property type="entry name" value="Tautomerase/MIF_sf"/>
</dbReference>